<reference evidence="3 4" key="1">
    <citation type="submission" date="2018-10" db="EMBL/GenBank/DDBJ databases">
        <title>Falsibacillus sp. genome draft.</title>
        <authorList>
            <person name="Shi S."/>
        </authorList>
    </citation>
    <scope>NUCLEOTIDE SEQUENCE [LARGE SCALE GENOMIC DNA]</scope>
    <source>
        <strain evidence="3 4">GY 10110</strain>
    </source>
</reference>
<name>A0A3L7JXC6_9BACI</name>
<dbReference type="InterPro" id="IPR003759">
    <property type="entry name" value="Cbl-bd_cap"/>
</dbReference>
<dbReference type="Pfam" id="PF02310">
    <property type="entry name" value="B12-binding"/>
    <property type="match status" value="1"/>
</dbReference>
<dbReference type="PROSITE" id="PS51337">
    <property type="entry name" value="B12_BINDING_NTER"/>
    <property type="match status" value="1"/>
</dbReference>
<dbReference type="SUPFAM" id="SSF47644">
    <property type="entry name" value="Methionine synthase domain"/>
    <property type="match status" value="1"/>
</dbReference>
<keyword evidence="4" id="KW-1185">Reference proteome</keyword>
<dbReference type="EMBL" id="RCVZ01000017">
    <property type="protein sequence ID" value="RLQ93092.1"/>
    <property type="molecule type" value="Genomic_DNA"/>
</dbReference>
<comment type="caution">
    <text evidence="3">The sequence shown here is derived from an EMBL/GenBank/DDBJ whole genome shotgun (WGS) entry which is preliminary data.</text>
</comment>
<dbReference type="OrthoDB" id="5756833at2"/>
<evidence type="ECO:0000313" key="3">
    <source>
        <dbReference type="EMBL" id="RLQ93092.1"/>
    </source>
</evidence>
<dbReference type="Proteomes" id="UP000276770">
    <property type="component" value="Unassembled WGS sequence"/>
</dbReference>
<feature type="domain" description="B12-binding" evidence="1">
    <location>
        <begin position="87"/>
        <end position="214"/>
    </location>
</feature>
<gene>
    <name evidence="3" type="ORF">D9X91_18850</name>
</gene>
<protein>
    <submittedName>
        <fullName evidence="3">Cobalamin-binding protein</fullName>
    </submittedName>
</protein>
<evidence type="ECO:0000259" key="2">
    <source>
        <dbReference type="PROSITE" id="PS51337"/>
    </source>
</evidence>
<sequence>MQALIDDLSKTLLSGNWFEAEKWLDGVRQKGLSPLHIQEEIIRPAMYKVGVLWEKNQISVADEHLATITADYILTRLQGSPAASAKKPLAMLFCLEGEEHYLGLKMTSTIFKAAGWDVKMLGSNLPIDHAVYFARKWKPEVIGISISISTLLPNLLKCEEKLMKLPHQPLTLIGGRLVSFYNLEEHVNHDTILVSDLFELEDWIKSYSKGKEYMEV</sequence>
<dbReference type="SMART" id="SM01018">
    <property type="entry name" value="B12-binding_2"/>
    <property type="match status" value="1"/>
</dbReference>
<dbReference type="AlphaFoldDB" id="A0A3L7JXC6"/>
<dbReference type="PROSITE" id="PS51332">
    <property type="entry name" value="B12_BINDING"/>
    <property type="match status" value="1"/>
</dbReference>
<dbReference type="GO" id="GO:0031419">
    <property type="term" value="F:cobalamin binding"/>
    <property type="evidence" value="ECO:0007669"/>
    <property type="project" value="InterPro"/>
</dbReference>
<dbReference type="RefSeq" id="WP_121682199.1">
    <property type="nucleotide sequence ID" value="NZ_RCVZ01000017.1"/>
</dbReference>
<dbReference type="InterPro" id="IPR006158">
    <property type="entry name" value="Cobalamin-bd"/>
</dbReference>
<dbReference type="GO" id="GO:0046872">
    <property type="term" value="F:metal ion binding"/>
    <property type="evidence" value="ECO:0007669"/>
    <property type="project" value="InterPro"/>
</dbReference>
<proteinExistence type="predicted"/>
<dbReference type="SUPFAM" id="SSF52242">
    <property type="entry name" value="Cobalamin (vitamin B12)-binding domain"/>
    <property type="match status" value="1"/>
</dbReference>
<evidence type="ECO:0000259" key="1">
    <source>
        <dbReference type="PROSITE" id="PS51332"/>
    </source>
</evidence>
<dbReference type="Gene3D" id="3.40.50.280">
    <property type="entry name" value="Cobalamin-binding domain"/>
    <property type="match status" value="1"/>
</dbReference>
<dbReference type="Gene3D" id="1.10.1240.10">
    <property type="entry name" value="Methionine synthase domain"/>
    <property type="match status" value="1"/>
</dbReference>
<dbReference type="InterPro" id="IPR036594">
    <property type="entry name" value="Meth_synthase_dom"/>
</dbReference>
<dbReference type="InterPro" id="IPR036724">
    <property type="entry name" value="Cobalamin-bd_sf"/>
</dbReference>
<accession>A0A3L7JXC6</accession>
<organism evidence="3 4">
    <name type="scientific">Falsibacillus albus</name>
    <dbReference type="NCBI Taxonomy" id="2478915"/>
    <lineage>
        <taxon>Bacteria</taxon>
        <taxon>Bacillati</taxon>
        <taxon>Bacillota</taxon>
        <taxon>Bacilli</taxon>
        <taxon>Bacillales</taxon>
        <taxon>Bacillaceae</taxon>
        <taxon>Falsibacillus</taxon>
    </lineage>
</organism>
<dbReference type="Pfam" id="PF02607">
    <property type="entry name" value="B12-binding_2"/>
    <property type="match status" value="1"/>
</dbReference>
<evidence type="ECO:0000313" key="4">
    <source>
        <dbReference type="Proteomes" id="UP000276770"/>
    </source>
</evidence>
<feature type="domain" description="B12-binding N-terminal" evidence="2">
    <location>
        <begin position="1"/>
        <end position="89"/>
    </location>
</feature>